<evidence type="ECO:0000313" key="3">
    <source>
        <dbReference type="Proteomes" id="UP001190700"/>
    </source>
</evidence>
<feature type="transmembrane region" description="Helical" evidence="1">
    <location>
        <begin position="277"/>
        <end position="298"/>
    </location>
</feature>
<organism evidence="2 3">
    <name type="scientific">Cymbomonas tetramitiformis</name>
    <dbReference type="NCBI Taxonomy" id="36881"/>
    <lineage>
        <taxon>Eukaryota</taxon>
        <taxon>Viridiplantae</taxon>
        <taxon>Chlorophyta</taxon>
        <taxon>Pyramimonadophyceae</taxon>
        <taxon>Pyramimonadales</taxon>
        <taxon>Pyramimonadaceae</taxon>
        <taxon>Cymbomonas</taxon>
    </lineage>
</organism>
<name>A0AAE0KWL3_9CHLO</name>
<dbReference type="PANTHER" id="PTHR33372:SF5">
    <property type="entry name" value="PROTEIN CHLOROPLAST J-LIKE DOMAIN 1, CHLOROPLASTIC"/>
    <property type="match status" value="1"/>
</dbReference>
<comment type="caution">
    <text evidence="2">The sequence shown here is derived from an EMBL/GenBank/DDBJ whole genome shotgun (WGS) entry which is preliminary data.</text>
</comment>
<keyword evidence="1" id="KW-1133">Transmembrane helix</keyword>
<protein>
    <submittedName>
        <fullName evidence="2">Uncharacterized protein</fullName>
    </submittedName>
</protein>
<reference evidence="2 3" key="1">
    <citation type="journal article" date="2015" name="Genome Biol. Evol.">
        <title>Comparative Genomics of a Bacterivorous Green Alga Reveals Evolutionary Causalities and Consequences of Phago-Mixotrophic Mode of Nutrition.</title>
        <authorList>
            <person name="Burns J.A."/>
            <person name="Paasch A."/>
            <person name="Narechania A."/>
            <person name="Kim E."/>
        </authorList>
    </citation>
    <scope>NUCLEOTIDE SEQUENCE [LARGE SCALE GENOMIC DNA]</scope>
    <source>
        <strain evidence="2 3">PLY_AMNH</strain>
    </source>
</reference>
<dbReference type="InterPro" id="IPR021788">
    <property type="entry name" value="CPP1-like"/>
</dbReference>
<dbReference type="AlphaFoldDB" id="A0AAE0KWL3"/>
<gene>
    <name evidence="2" type="ORF">CYMTET_27759</name>
</gene>
<evidence type="ECO:0000256" key="1">
    <source>
        <dbReference type="SAM" id="Phobius"/>
    </source>
</evidence>
<dbReference type="GO" id="GO:0031969">
    <property type="term" value="C:chloroplast membrane"/>
    <property type="evidence" value="ECO:0007669"/>
    <property type="project" value="TreeGrafter"/>
</dbReference>
<dbReference type="PANTHER" id="PTHR33372">
    <property type="match status" value="1"/>
</dbReference>
<keyword evidence="1" id="KW-0812">Transmembrane</keyword>
<evidence type="ECO:0000313" key="2">
    <source>
        <dbReference type="EMBL" id="KAK3263431.1"/>
    </source>
</evidence>
<sequence>MKVSAYRGSVITADVSKIVSTRQSVAANVAVGKTPVRLSRSQFRGSSVGRVQLFATRYTNQRRNNTAITCADAAAAGAPAPDDPYQILGVNPIMGSDKIMGAYNRKLKKMTAEGASEEELAVIEGAYNSILMKQLTARKAGQSYGGLGVSDSLKFADKLSWYQQIPWRPKKSISEKRDIGINGIVLSVLLAWALLSPVPGVQPMTFGSLAFFFRLFQKLHKLNPSPANREDPQKKKQDNAKFGRAVCLTMGALFAAVILVVWIPITVAEVFKLKIPGILLTAQSTFVNVSTLFSMFLMSSLFR</sequence>
<feature type="transmembrane region" description="Helical" evidence="1">
    <location>
        <begin position="242"/>
        <end position="265"/>
    </location>
</feature>
<keyword evidence="1" id="KW-0472">Membrane</keyword>
<proteinExistence type="predicted"/>
<feature type="transmembrane region" description="Helical" evidence="1">
    <location>
        <begin position="201"/>
        <end position="216"/>
    </location>
</feature>
<dbReference type="EMBL" id="LGRX02015450">
    <property type="protein sequence ID" value="KAK3263431.1"/>
    <property type="molecule type" value="Genomic_DNA"/>
</dbReference>
<accession>A0AAE0KWL3</accession>
<keyword evidence="3" id="KW-1185">Reference proteome</keyword>
<dbReference type="Pfam" id="PF11833">
    <property type="entry name" value="CPP1-like"/>
    <property type="match status" value="1"/>
</dbReference>
<dbReference type="Proteomes" id="UP001190700">
    <property type="component" value="Unassembled WGS sequence"/>
</dbReference>